<keyword evidence="9" id="KW-1185">Reference proteome</keyword>
<dbReference type="Pfam" id="PF01185">
    <property type="entry name" value="Hydrophobin"/>
    <property type="match status" value="1"/>
</dbReference>
<protein>
    <recommendedName>
        <fullName evidence="7">Hydrophobin</fullName>
    </recommendedName>
</protein>
<name>A0A409WHD9_PSICY</name>
<dbReference type="GO" id="GO:0009277">
    <property type="term" value="C:fungal-type cell wall"/>
    <property type="evidence" value="ECO:0007669"/>
    <property type="project" value="InterPro"/>
</dbReference>
<proteinExistence type="inferred from homology"/>
<keyword evidence="6 7" id="KW-1015">Disulfide bond</keyword>
<dbReference type="PROSITE" id="PS00956">
    <property type="entry name" value="HYDROPHOBIN"/>
    <property type="match status" value="1"/>
</dbReference>
<feature type="chain" id="PRO_5018821507" description="Hydrophobin" evidence="7">
    <location>
        <begin position="20"/>
        <end position="107"/>
    </location>
</feature>
<evidence type="ECO:0000313" key="9">
    <source>
        <dbReference type="Proteomes" id="UP000283269"/>
    </source>
</evidence>
<evidence type="ECO:0000256" key="4">
    <source>
        <dbReference type="ARBA" id="ARBA00022525"/>
    </source>
</evidence>
<gene>
    <name evidence="8" type="ORF">CVT25_015334</name>
</gene>
<dbReference type="STRING" id="93625.A0A409WHD9"/>
<evidence type="ECO:0000256" key="5">
    <source>
        <dbReference type="ARBA" id="ARBA00022729"/>
    </source>
</evidence>
<dbReference type="InterPro" id="IPR019778">
    <property type="entry name" value="Class_I_Hydrophobin_CS"/>
</dbReference>
<dbReference type="InterPro" id="IPR001338">
    <property type="entry name" value="Class_I_Hydrophobin"/>
</dbReference>
<keyword evidence="4 7" id="KW-0964">Secreted</keyword>
<dbReference type="CDD" id="cd23507">
    <property type="entry name" value="hydrophobin_I"/>
    <property type="match status" value="1"/>
</dbReference>
<comment type="similarity">
    <text evidence="2 7">Belongs to the fungal hydrophobin family.</text>
</comment>
<sequence length="107" mass="10595">MFSKLALVAVASMAVFAAAGTTQDSCNTGAIQCCNQLYKSGTAQANLLTSVLGVVAGPVTGLVGANCSPIDVIATGGNSCTQQPVCCTSNHFNGLVNVGCSPVNANL</sequence>
<evidence type="ECO:0000256" key="1">
    <source>
        <dbReference type="ARBA" id="ARBA00004191"/>
    </source>
</evidence>
<evidence type="ECO:0000313" key="8">
    <source>
        <dbReference type="EMBL" id="PPQ77840.1"/>
    </source>
</evidence>
<dbReference type="AlphaFoldDB" id="A0A409WHD9"/>
<dbReference type="InParanoid" id="A0A409WHD9"/>
<evidence type="ECO:0000256" key="7">
    <source>
        <dbReference type="RuleBase" id="RU365009"/>
    </source>
</evidence>
<accession>A0A409WHD9</accession>
<reference evidence="8 9" key="1">
    <citation type="journal article" date="2018" name="Evol. Lett.">
        <title>Horizontal gene cluster transfer increased hallucinogenic mushroom diversity.</title>
        <authorList>
            <person name="Reynolds H.T."/>
            <person name="Vijayakumar V."/>
            <person name="Gluck-Thaler E."/>
            <person name="Korotkin H.B."/>
            <person name="Matheny P.B."/>
            <person name="Slot J.C."/>
        </authorList>
    </citation>
    <scope>NUCLEOTIDE SEQUENCE [LARGE SCALE GENOMIC DNA]</scope>
    <source>
        <strain evidence="8 9">2631</strain>
    </source>
</reference>
<dbReference type="Proteomes" id="UP000283269">
    <property type="component" value="Unassembled WGS sequence"/>
</dbReference>
<dbReference type="SMART" id="SM00075">
    <property type="entry name" value="HYDRO"/>
    <property type="match status" value="1"/>
</dbReference>
<dbReference type="OrthoDB" id="4225815at2759"/>
<comment type="caution">
    <text evidence="8">The sequence shown here is derived from an EMBL/GenBank/DDBJ whole genome shotgun (WGS) entry which is preliminary data.</text>
</comment>
<keyword evidence="5 7" id="KW-0732">Signal</keyword>
<feature type="signal peptide" evidence="7">
    <location>
        <begin position="1"/>
        <end position="19"/>
    </location>
</feature>
<keyword evidence="3 7" id="KW-0134">Cell wall</keyword>
<dbReference type="GO" id="GO:0005199">
    <property type="term" value="F:structural constituent of cell wall"/>
    <property type="evidence" value="ECO:0007669"/>
    <property type="project" value="InterPro"/>
</dbReference>
<comment type="subcellular location">
    <subcellularLocation>
        <location evidence="1 7">Secreted</location>
        <location evidence="1 7">Cell wall</location>
    </subcellularLocation>
</comment>
<evidence type="ECO:0000256" key="2">
    <source>
        <dbReference type="ARBA" id="ARBA00010446"/>
    </source>
</evidence>
<evidence type="ECO:0000256" key="6">
    <source>
        <dbReference type="ARBA" id="ARBA00023157"/>
    </source>
</evidence>
<organism evidence="8 9">
    <name type="scientific">Psilocybe cyanescens</name>
    <dbReference type="NCBI Taxonomy" id="93625"/>
    <lineage>
        <taxon>Eukaryota</taxon>
        <taxon>Fungi</taxon>
        <taxon>Dikarya</taxon>
        <taxon>Basidiomycota</taxon>
        <taxon>Agaricomycotina</taxon>
        <taxon>Agaricomycetes</taxon>
        <taxon>Agaricomycetidae</taxon>
        <taxon>Agaricales</taxon>
        <taxon>Agaricineae</taxon>
        <taxon>Strophariaceae</taxon>
        <taxon>Psilocybe</taxon>
    </lineage>
</organism>
<evidence type="ECO:0000256" key="3">
    <source>
        <dbReference type="ARBA" id="ARBA00022512"/>
    </source>
</evidence>
<dbReference type="EMBL" id="NHYD01003433">
    <property type="protein sequence ID" value="PPQ77840.1"/>
    <property type="molecule type" value="Genomic_DNA"/>
</dbReference>